<dbReference type="PANTHER" id="PTHR34940">
    <property type="entry name" value="PHOTOSYSTEM II 5 KDA PROTEIN, CHLOROPLASTIC"/>
    <property type="match status" value="1"/>
</dbReference>
<dbReference type="KEGG" id="cic:CICLE_v10033132mg"/>
<dbReference type="InParanoid" id="V4VI92"/>
<dbReference type="InterPro" id="IPR040296">
    <property type="entry name" value="PSBT"/>
</dbReference>
<dbReference type="AlphaFoldDB" id="V4VI92"/>
<organism evidence="1 2">
    <name type="scientific">Citrus clementina</name>
    <name type="common">Clementine</name>
    <name type="synonym">Citrus deliciosa x Citrus sinensis</name>
    <dbReference type="NCBI Taxonomy" id="85681"/>
    <lineage>
        <taxon>Eukaryota</taxon>
        <taxon>Viridiplantae</taxon>
        <taxon>Streptophyta</taxon>
        <taxon>Embryophyta</taxon>
        <taxon>Tracheophyta</taxon>
        <taxon>Spermatophyta</taxon>
        <taxon>Magnoliopsida</taxon>
        <taxon>eudicotyledons</taxon>
        <taxon>Gunneridae</taxon>
        <taxon>Pentapetalae</taxon>
        <taxon>rosids</taxon>
        <taxon>malvids</taxon>
        <taxon>Sapindales</taxon>
        <taxon>Rutaceae</taxon>
        <taxon>Aurantioideae</taxon>
        <taxon>Citrus</taxon>
    </lineage>
</organism>
<dbReference type="STRING" id="85681.V4VI92"/>
<proteinExistence type="predicted"/>
<reference evidence="1 2" key="1">
    <citation type="submission" date="2013-10" db="EMBL/GenBank/DDBJ databases">
        <authorList>
            <consortium name="International Citrus Genome Consortium"/>
            <person name="Jenkins J."/>
            <person name="Schmutz J."/>
            <person name="Prochnik S."/>
            <person name="Rokhsar D."/>
            <person name="Gmitter F."/>
            <person name="Ollitrault P."/>
            <person name="Machado M."/>
            <person name="Talon M."/>
            <person name="Wincker P."/>
            <person name="Jaillon O."/>
            <person name="Morgante M."/>
        </authorList>
    </citation>
    <scope>NUCLEOTIDE SEQUENCE</scope>
    <source>
        <strain evidence="2">cv. Clemenules</strain>
    </source>
</reference>
<gene>
    <name evidence="1" type="ORF">CICLE_v10033132mg</name>
</gene>
<dbReference type="eggNOG" id="ENOG502S9YJ">
    <property type="taxonomic scope" value="Eukaryota"/>
</dbReference>
<protein>
    <recommendedName>
        <fullName evidence="3">Photosystem II 5 kDa protein, chloroplastic</fullName>
    </recommendedName>
</protein>
<dbReference type="Proteomes" id="UP000030687">
    <property type="component" value="Unassembled WGS sequence"/>
</dbReference>
<dbReference type="Gramene" id="ESR52339">
    <property type="protein sequence ID" value="ESR52339"/>
    <property type="gene ID" value="CICLE_v10033132mg"/>
</dbReference>
<evidence type="ECO:0000313" key="1">
    <source>
        <dbReference type="EMBL" id="ESR52339.1"/>
    </source>
</evidence>
<accession>V4VI92</accession>
<dbReference type="OrthoDB" id="686716at2759"/>
<name>V4VI92_CITCL</name>
<evidence type="ECO:0000313" key="2">
    <source>
        <dbReference type="Proteomes" id="UP000030687"/>
    </source>
</evidence>
<sequence length="109" mass="10842">MASLTMTASFLCSASQAPVNAGRRLAVVASAEKGANGVGEGEKARLNVGASNGNGRRGLMFAAAAASVCSVAGIGIAMAAEEPKAGTPEAKKFYAPVCVTMPTAKVCHK</sequence>
<evidence type="ECO:0008006" key="3">
    <source>
        <dbReference type="Google" id="ProtNLM"/>
    </source>
</evidence>
<keyword evidence="2" id="KW-1185">Reference proteome</keyword>
<dbReference type="EMBL" id="KI536726">
    <property type="protein sequence ID" value="ESR52339.1"/>
    <property type="molecule type" value="Genomic_DNA"/>
</dbReference>
<dbReference type="PANTHER" id="PTHR34940:SF1">
    <property type="entry name" value="PHOTOSYSTEM II 5 KDA PROTEIN, CHLOROPLASTIC"/>
    <property type="match status" value="1"/>
</dbReference>